<name>A0ABS6YHC7_9ACTN</name>
<evidence type="ECO:0000256" key="6">
    <source>
        <dbReference type="SAM" id="MobiDB-lite"/>
    </source>
</evidence>
<evidence type="ECO:0000313" key="10">
    <source>
        <dbReference type="Proteomes" id="UP001197114"/>
    </source>
</evidence>
<dbReference type="Proteomes" id="UP001197114">
    <property type="component" value="Unassembled WGS sequence"/>
</dbReference>
<dbReference type="PROSITE" id="PS50110">
    <property type="entry name" value="RESPONSE_REGULATORY"/>
    <property type="match status" value="1"/>
</dbReference>
<dbReference type="SMART" id="SM00448">
    <property type="entry name" value="REC"/>
    <property type="match status" value="1"/>
</dbReference>
<reference evidence="9 10" key="1">
    <citation type="submission" date="2019-11" db="EMBL/GenBank/DDBJ databases">
        <authorList>
            <person name="Ay H."/>
        </authorList>
    </citation>
    <scope>NUCLEOTIDE SEQUENCE [LARGE SCALE GENOMIC DNA]</scope>
    <source>
        <strain evidence="9 10">BG9H</strain>
    </source>
</reference>
<sequence length="270" mass="29088">MPTHHSKSDTHRVRRSRGICGDTANGGIRPEVRSESLNTRSGGYPVPPAATVLTVTTRILLADDQESVRVGFRLILDSQPDMEVVGEAVDGLQAVDLAGKLRPDVVLADIRMPRMDGLEVTRLLAGPTAEDPVRVVVVTTFDLDEYVHTALRNGACGFLLKRSGPALLVEAVRAAMAGDTMISPSVTVRLLKHLQSPGRSPGKQPVEALTERETEIARLVAKGLTNAEIGTELFISAGTAKTHIANIQRKLDVRNRVGIAAWVWDNGQAE</sequence>
<dbReference type="Pfam" id="PF00072">
    <property type="entry name" value="Response_reg"/>
    <property type="match status" value="1"/>
</dbReference>
<proteinExistence type="predicted"/>
<feature type="domain" description="HTH luxR-type" evidence="7">
    <location>
        <begin position="202"/>
        <end position="267"/>
    </location>
</feature>
<keyword evidence="4" id="KW-0804">Transcription</keyword>
<dbReference type="InterPro" id="IPR039420">
    <property type="entry name" value="WalR-like"/>
</dbReference>
<comment type="caution">
    <text evidence="9">The sequence shown here is derived from an EMBL/GenBank/DDBJ whole genome shotgun (WGS) entry which is preliminary data.</text>
</comment>
<gene>
    <name evidence="9" type="ORF">GKQ77_04345</name>
</gene>
<dbReference type="InterPro" id="IPR001789">
    <property type="entry name" value="Sig_transdc_resp-reg_receiver"/>
</dbReference>
<dbReference type="InterPro" id="IPR058245">
    <property type="entry name" value="NreC/VraR/RcsB-like_REC"/>
</dbReference>
<dbReference type="PANTHER" id="PTHR43214:SF24">
    <property type="entry name" value="TRANSCRIPTIONAL REGULATORY PROTEIN NARL-RELATED"/>
    <property type="match status" value="1"/>
</dbReference>
<dbReference type="InterPro" id="IPR011006">
    <property type="entry name" value="CheY-like_superfamily"/>
</dbReference>
<feature type="modified residue" description="4-aspartylphosphate" evidence="5">
    <location>
        <position position="109"/>
    </location>
</feature>
<dbReference type="PRINTS" id="PR00038">
    <property type="entry name" value="HTHLUXR"/>
</dbReference>
<dbReference type="Pfam" id="PF00196">
    <property type="entry name" value="GerE"/>
    <property type="match status" value="1"/>
</dbReference>
<keyword evidence="2" id="KW-0805">Transcription regulation</keyword>
<evidence type="ECO:0000256" key="4">
    <source>
        <dbReference type="ARBA" id="ARBA00023163"/>
    </source>
</evidence>
<dbReference type="EMBL" id="WMBF01000021">
    <property type="protein sequence ID" value="MBW5420802.1"/>
    <property type="molecule type" value="Genomic_DNA"/>
</dbReference>
<dbReference type="SMART" id="SM00421">
    <property type="entry name" value="HTH_LUXR"/>
    <property type="match status" value="1"/>
</dbReference>
<evidence type="ECO:0000259" key="8">
    <source>
        <dbReference type="PROSITE" id="PS50110"/>
    </source>
</evidence>
<feature type="domain" description="Response regulatory" evidence="8">
    <location>
        <begin position="58"/>
        <end position="176"/>
    </location>
</feature>
<dbReference type="SUPFAM" id="SSF52172">
    <property type="entry name" value="CheY-like"/>
    <property type="match status" value="1"/>
</dbReference>
<evidence type="ECO:0000256" key="1">
    <source>
        <dbReference type="ARBA" id="ARBA00022553"/>
    </source>
</evidence>
<feature type="region of interest" description="Disordered" evidence="6">
    <location>
        <begin position="1"/>
        <end position="43"/>
    </location>
</feature>
<protein>
    <submittedName>
        <fullName evidence="9">Response regulator</fullName>
    </submittedName>
</protein>
<dbReference type="Gene3D" id="3.40.50.2300">
    <property type="match status" value="1"/>
</dbReference>
<dbReference type="CDD" id="cd06170">
    <property type="entry name" value="LuxR_C_like"/>
    <property type="match status" value="1"/>
</dbReference>
<dbReference type="PANTHER" id="PTHR43214">
    <property type="entry name" value="TWO-COMPONENT RESPONSE REGULATOR"/>
    <property type="match status" value="1"/>
</dbReference>
<evidence type="ECO:0000256" key="3">
    <source>
        <dbReference type="ARBA" id="ARBA00023125"/>
    </source>
</evidence>
<keyword evidence="10" id="KW-1185">Reference proteome</keyword>
<dbReference type="PROSITE" id="PS50043">
    <property type="entry name" value="HTH_LUXR_2"/>
    <property type="match status" value="1"/>
</dbReference>
<dbReference type="InterPro" id="IPR000792">
    <property type="entry name" value="Tscrpt_reg_LuxR_C"/>
</dbReference>
<organism evidence="9 10">
    <name type="scientific">Streptomyces anatolicus</name>
    <dbReference type="NCBI Taxonomy" id="2675858"/>
    <lineage>
        <taxon>Bacteria</taxon>
        <taxon>Bacillati</taxon>
        <taxon>Actinomycetota</taxon>
        <taxon>Actinomycetes</taxon>
        <taxon>Kitasatosporales</taxon>
        <taxon>Streptomycetaceae</taxon>
        <taxon>Streptomyces</taxon>
    </lineage>
</organism>
<accession>A0ABS6YHC7</accession>
<dbReference type="CDD" id="cd17535">
    <property type="entry name" value="REC_NarL-like"/>
    <property type="match status" value="1"/>
</dbReference>
<evidence type="ECO:0000259" key="7">
    <source>
        <dbReference type="PROSITE" id="PS50043"/>
    </source>
</evidence>
<evidence type="ECO:0000256" key="5">
    <source>
        <dbReference type="PROSITE-ProRule" id="PRU00169"/>
    </source>
</evidence>
<dbReference type="SUPFAM" id="SSF46894">
    <property type="entry name" value="C-terminal effector domain of the bipartite response regulators"/>
    <property type="match status" value="1"/>
</dbReference>
<dbReference type="InterPro" id="IPR016032">
    <property type="entry name" value="Sig_transdc_resp-reg_C-effctor"/>
</dbReference>
<keyword evidence="1 5" id="KW-0597">Phosphoprotein</keyword>
<keyword evidence="3" id="KW-0238">DNA-binding</keyword>
<evidence type="ECO:0000313" key="9">
    <source>
        <dbReference type="EMBL" id="MBW5420802.1"/>
    </source>
</evidence>
<evidence type="ECO:0000256" key="2">
    <source>
        <dbReference type="ARBA" id="ARBA00023015"/>
    </source>
</evidence>
<feature type="compositionally biased region" description="Basic and acidic residues" evidence="6">
    <location>
        <begin position="1"/>
        <end position="11"/>
    </location>
</feature>